<evidence type="ECO:0000313" key="1">
    <source>
        <dbReference type="EMBL" id="KAJ6990092.1"/>
    </source>
</evidence>
<keyword evidence="2" id="KW-1185">Reference proteome</keyword>
<evidence type="ECO:0000313" key="2">
    <source>
        <dbReference type="Proteomes" id="UP001164929"/>
    </source>
</evidence>
<accession>A0AAD6VVL2</accession>
<dbReference type="Proteomes" id="UP001164929">
    <property type="component" value="Chromosome 7"/>
</dbReference>
<organism evidence="1 2">
    <name type="scientific">Populus alba x Populus x berolinensis</name>
    <dbReference type="NCBI Taxonomy" id="444605"/>
    <lineage>
        <taxon>Eukaryota</taxon>
        <taxon>Viridiplantae</taxon>
        <taxon>Streptophyta</taxon>
        <taxon>Embryophyta</taxon>
        <taxon>Tracheophyta</taxon>
        <taxon>Spermatophyta</taxon>
        <taxon>Magnoliopsida</taxon>
        <taxon>eudicotyledons</taxon>
        <taxon>Gunneridae</taxon>
        <taxon>Pentapetalae</taxon>
        <taxon>rosids</taxon>
        <taxon>fabids</taxon>
        <taxon>Malpighiales</taxon>
        <taxon>Salicaceae</taxon>
        <taxon>Saliceae</taxon>
        <taxon>Populus</taxon>
    </lineage>
</organism>
<dbReference type="AlphaFoldDB" id="A0AAD6VVL2"/>
<protein>
    <submittedName>
        <fullName evidence="1">Uncharacterized protein</fullName>
    </submittedName>
</protein>
<name>A0AAD6VVL2_9ROSI</name>
<comment type="caution">
    <text evidence="1">The sequence shown here is derived from an EMBL/GenBank/DDBJ whole genome shotgun (WGS) entry which is preliminary data.</text>
</comment>
<dbReference type="EMBL" id="JAQIZT010000007">
    <property type="protein sequence ID" value="KAJ6990092.1"/>
    <property type="molecule type" value="Genomic_DNA"/>
</dbReference>
<sequence>MEFSECEVLLSNLMNFIVTACLVHAQEQHCVPQEQKLDSMFNLKFEVQIGTRSFQLNIAARSNQERQPLTSWFATKVKDHNYYNQQRHAYGGSTYRCKGEVQK</sequence>
<reference evidence="1" key="1">
    <citation type="journal article" date="2023" name="Mol. Ecol. Resour.">
        <title>Chromosome-level genome assembly of a triploid poplar Populus alba 'Berolinensis'.</title>
        <authorList>
            <person name="Chen S."/>
            <person name="Yu Y."/>
            <person name="Wang X."/>
            <person name="Wang S."/>
            <person name="Zhang T."/>
            <person name="Zhou Y."/>
            <person name="He R."/>
            <person name="Meng N."/>
            <person name="Wang Y."/>
            <person name="Liu W."/>
            <person name="Liu Z."/>
            <person name="Liu J."/>
            <person name="Guo Q."/>
            <person name="Huang H."/>
            <person name="Sederoff R.R."/>
            <person name="Wang G."/>
            <person name="Qu G."/>
            <person name="Chen S."/>
        </authorList>
    </citation>
    <scope>NUCLEOTIDE SEQUENCE</scope>
    <source>
        <strain evidence="1">SC-2020</strain>
    </source>
</reference>
<proteinExistence type="predicted"/>
<gene>
    <name evidence="1" type="ORF">NC653_018579</name>
</gene>